<keyword evidence="2" id="KW-1185">Reference proteome</keyword>
<proteinExistence type="predicted"/>
<sequence>MKDNINSNEDVLKKLVDTSKNNKLLLEMKDSFKLGYKLALNELSNSRDQFMVDGINGVSQHKKMFNNVKNNNLRYFETQEQTENRFKNDLISETKLNININSTNLDDVIIAINI</sequence>
<accession>A0A1Y2A2G8</accession>
<dbReference type="AlphaFoldDB" id="A0A1Y2A2G8"/>
<name>A0A1Y2A2G8_9FUNG</name>
<dbReference type="EMBL" id="MCOG01000331">
    <property type="protein sequence ID" value="ORY16658.1"/>
    <property type="molecule type" value="Genomic_DNA"/>
</dbReference>
<evidence type="ECO:0000313" key="1">
    <source>
        <dbReference type="EMBL" id="ORY16658.1"/>
    </source>
</evidence>
<gene>
    <name evidence="1" type="ORF">LY90DRAFT_173572</name>
</gene>
<evidence type="ECO:0000313" key="2">
    <source>
        <dbReference type="Proteomes" id="UP000193920"/>
    </source>
</evidence>
<organism evidence="1 2">
    <name type="scientific">Neocallimastix californiae</name>
    <dbReference type="NCBI Taxonomy" id="1754190"/>
    <lineage>
        <taxon>Eukaryota</taxon>
        <taxon>Fungi</taxon>
        <taxon>Fungi incertae sedis</taxon>
        <taxon>Chytridiomycota</taxon>
        <taxon>Chytridiomycota incertae sedis</taxon>
        <taxon>Neocallimastigomycetes</taxon>
        <taxon>Neocallimastigales</taxon>
        <taxon>Neocallimastigaceae</taxon>
        <taxon>Neocallimastix</taxon>
    </lineage>
</organism>
<dbReference type="Proteomes" id="UP000193920">
    <property type="component" value="Unassembled WGS sequence"/>
</dbReference>
<reference evidence="1 2" key="1">
    <citation type="submission" date="2016-08" db="EMBL/GenBank/DDBJ databases">
        <title>A Parts List for Fungal Cellulosomes Revealed by Comparative Genomics.</title>
        <authorList>
            <consortium name="DOE Joint Genome Institute"/>
            <person name="Haitjema C.H."/>
            <person name="Gilmore S.P."/>
            <person name="Henske J.K."/>
            <person name="Solomon K.V."/>
            <person name="De Groot R."/>
            <person name="Kuo A."/>
            <person name="Mondo S.J."/>
            <person name="Salamov A.A."/>
            <person name="Labutti K."/>
            <person name="Zhao Z."/>
            <person name="Chiniquy J."/>
            <person name="Barry K."/>
            <person name="Brewer H.M."/>
            <person name="Purvine S.O."/>
            <person name="Wright A.T."/>
            <person name="Boxma B."/>
            <person name="Van Alen T."/>
            <person name="Hackstein J.H."/>
            <person name="Baker S.E."/>
            <person name="Grigoriev I.V."/>
            <person name="O'Malley M.A."/>
        </authorList>
    </citation>
    <scope>NUCLEOTIDE SEQUENCE [LARGE SCALE GENOMIC DNA]</scope>
    <source>
        <strain evidence="1 2">G1</strain>
    </source>
</reference>
<protein>
    <submittedName>
        <fullName evidence="1">Uncharacterized protein</fullName>
    </submittedName>
</protein>
<comment type="caution">
    <text evidence="1">The sequence shown here is derived from an EMBL/GenBank/DDBJ whole genome shotgun (WGS) entry which is preliminary data.</text>
</comment>